<evidence type="ECO:0000256" key="3">
    <source>
        <dbReference type="SAM" id="MobiDB-lite"/>
    </source>
</evidence>
<evidence type="ECO:0000313" key="4">
    <source>
        <dbReference type="EMBL" id="CRH01542.1"/>
    </source>
</evidence>
<name>A0A1J1HA89_PLARL</name>
<keyword evidence="2" id="KW-0175">Coiled coil</keyword>
<evidence type="ECO:0000256" key="1">
    <source>
        <dbReference type="ARBA" id="ARBA00009005"/>
    </source>
</evidence>
<feature type="coiled-coil region" evidence="2">
    <location>
        <begin position="1017"/>
        <end position="1048"/>
    </location>
</feature>
<keyword evidence="5" id="KW-1185">Reference proteome</keyword>
<dbReference type="OrthoDB" id="3223806at2759"/>
<dbReference type="VEuPathDB" id="PlasmoDB:PRELSG_1242600"/>
<dbReference type="OMA" id="FLCNENT"/>
<protein>
    <submittedName>
        <fullName evidence="4">Metacaspase-like protein, putative</fullName>
    </submittedName>
</protein>
<gene>
    <name evidence="4" type="primary">MCA2</name>
    <name evidence="4" type="ORF">PRELSG_1242600</name>
</gene>
<dbReference type="PANTHER" id="PTHR48104:SF30">
    <property type="entry name" value="METACASPASE-1"/>
    <property type="match status" value="1"/>
</dbReference>
<dbReference type="PANTHER" id="PTHR48104">
    <property type="entry name" value="METACASPASE-4"/>
    <property type="match status" value="1"/>
</dbReference>
<feature type="region of interest" description="Disordered" evidence="3">
    <location>
        <begin position="354"/>
        <end position="378"/>
    </location>
</feature>
<dbReference type="EMBL" id="LN835307">
    <property type="protein sequence ID" value="CRH01542.1"/>
    <property type="molecule type" value="Genomic_DNA"/>
</dbReference>
<dbReference type="GO" id="GO:0006508">
    <property type="term" value="P:proteolysis"/>
    <property type="evidence" value="ECO:0007669"/>
    <property type="project" value="TreeGrafter"/>
</dbReference>
<feature type="compositionally biased region" description="Basic and acidic residues" evidence="3">
    <location>
        <begin position="360"/>
        <end position="372"/>
    </location>
</feature>
<dbReference type="GO" id="GO:0004197">
    <property type="term" value="F:cysteine-type endopeptidase activity"/>
    <property type="evidence" value="ECO:0007669"/>
    <property type="project" value="TreeGrafter"/>
</dbReference>
<sequence length="1653" mass="194497">MNSSNKYSPLYSSNENINIYKKNKKIEENLDTSSVNISCDSKGRILIKESENERKSSEYKNNIFNPDTNRNLNKFENYNIPPNNEMKKDITILMNNCDKKKFFYDNLPSKNYLNSSNINIMDCSNYVTLNNSYYKGYEKNTLNNNGKGVNNLNNRIHINCTDILSKNNLYNNSINNFYEENTTKNITDQSRRDINLKKNRNFSYDNNRYIFSNNNNPTFLNTYPPLYFYSYNNEIKSNNYFSSLNAIQKKDIRNNGNLQNLKYGNKNDKYFIKTITNMFNRKKDTNKSRIYSLSSFEFLKEFEKLKKNSSVNKNSVSAILQKKKLNDNISNTKSENNNTFNKIYNFIFPSSIKKSQNQNDSDKHVGKKEFIKSPHKNNQNYLINKSKEKAKVSFDSNNNIPKVCNKNHISYINQEVATNDMRHFNEKEETNNLLFFNGNPFLRKSNEEIHVNSKNGFLNDKHKYHEKIFTNIYQFTSGCTQQDLKIKNRNNSKINNLKEEYNNVSNKNYSKRNPHIYNSHKNESSALSEKEKIRNIIIEKINNNINQKLKMNYAFVNENQNIKSSSNPQNIYKENNKNQLKRNENKNSYSLNNTLQKQNILDDVLNVHAKGVNKSIKTCNSTNNKQDICIHSTIKHDIFVKNSEKTSKNSLSIKNDDTIKNKNNSNLSFIHANKYINSIFKNNEADNRSVEDRRINSFSKEDNNKNLNVNKNINNSFSEKDNIISEGISSIFESEKKNSTIKSKNLQVNENTKMNVENKKKLISHCYLNKFLYEKQSELNKPHKKDAYTNESIKPENLNYVFLRDNKLKNSDINNYNNKNTVLKLDENNKMKENIEDINDIDILKNMLNTRKKEKIFCKNDINENNQKTTYLNLLNNDSKNTYDNNIDDNFYVHSIVSVTDRDDSLKEKSDSQKMAIKNNTEANFSKENIKNKIDLMNDTTNNKFFQKKNKNLCKDKRKLMKNETLINDISERIYEVENINNPKSVNRNIDEISLLKSKVHDELNACIMCINNLTKNKKLFEQLKSYKNKLEKKKKKLEKASSRYSHASDSYYTMKNSYISSLICNEGKNNNSSSIKNGFKLHDDNNIIMNNKKTDDNKNIIHNIDNHKEKWNKKCSCSKEVLDMHWGYETKTHSLSSCDDKTISYVKTKIENIQYQKSNYQINLSDKYFLSETEKPHIGKKKALLITLNYDGLLEGSINDTLHLCEHLLEKFNFNELILLNDCNISYKKFIAQNANKKNIINNLNNFIINSDDGDVLFFYFCGYSIKFVDIKFSENHNFALLPQDHTQSNYIYSNEIFNIIKKLQGGKQLCVIFDTTYTSYFVPISTSITYNKNISATEIYKNSYLESKKKYFNSFRTFGKIRDRNVDSVYVEDLKRPLDYEIHKDKNEKVRKPLRPSIFFFSPDIKDRNSYELLIKNEVRGLLTYCIGKAIEILKNVFSYHDLFVLASRLLIHIKNEYKLKYIKFKLSFLSEHSPDDIKFLSHESLFLNKKKLLEEPLWKESIRLYNLNNYIQDIYELKEKKIQKNYIKKCIIIFIKDIKLCTFKNMDKTVGYFVSSFLKNANVNILYVRRNNTKCQKIVQDKIFFLEYIKLNLLDLENARIYVELFKKKKKNYFIARSVFNIRNIDGKYSLTDEKKNIVGIIDLTIKCVS</sequence>
<reference evidence="4 5" key="1">
    <citation type="submission" date="2015-04" db="EMBL/GenBank/DDBJ databases">
        <authorList>
            <consortium name="Pathogen Informatics"/>
        </authorList>
    </citation>
    <scope>NUCLEOTIDE SEQUENCE [LARGE SCALE GENOMIC DNA]</scope>
    <source>
        <strain evidence="4 5">SGS1</strain>
    </source>
</reference>
<dbReference type="KEGG" id="prel:PRELSG_1242600"/>
<dbReference type="InterPro" id="IPR050452">
    <property type="entry name" value="Metacaspase"/>
</dbReference>
<comment type="similarity">
    <text evidence="1">Belongs to the peptidase C14B family.</text>
</comment>
<proteinExistence type="inferred from homology"/>
<dbReference type="Gene3D" id="3.40.50.1460">
    <property type="match status" value="1"/>
</dbReference>
<organism evidence="4 5">
    <name type="scientific">Plasmodium relictum</name>
    <dbReference type="NCBI Taxonomy" id="85471"/>
    <lineage>
        <taxon>Eukaryota</taxon>
        <taxon>Sar</taxon>
        <taxon>Alveolata</taxon>
        <taxon>Apicomplexa</taxon>
        <taxon>Aconoidasida</taxon>
        <taxon>Haemosporida</taxon>
        <taxon>Plasmodiidae</taxon>
        <taxon>Plasmodium</taxon>
        <taxon>Plasmodium (Haemamoeba)</taxon>
    </lineage>
</organism>
<evidence type="ECO:0000313" key="5">
    <source>
        <dbReference type="Proteomes" id="UP000220158"/>
    </source>
</evidence>
<dbReference type="Proteomes" id="UP000220158">
    <property type="component" value="Chromosome 12"/>
</dbReference>
<dbReference type="GeneID" id="39737670"/>
<accession>A0A1J1HA89</accession>
<dbReference type="RefSeq" id="XP_028534542.1">
    <property type="nucleotide sequence ID" value="XM_028678232.1"/>
</dbReference>
<dbReference type="GO" id="GO:0005737">
    <property type="term" value="C:cytoplasm"/>
    <property type="evidence" value="ECO:0007669"/>
    <property type="project" value="TreeGrafter"/>
</dbReference>
<evidence type="ECO:0000256" key="2">
    <source>
        <dbReference type="SAM" id="Coils"/>
    </source>
</evidence>